<dbReference type="Proteomes" id="UP001500655">
    <property type="component" value="Unassembled WGS sequence"/>
</dbReference>
<feature type="transmembrane region" description="Helical" evidence="1">
    <location>
        <begin position="92"/>
        <end position="110"/>
    </location>
</feature>
<feature type="transmembrane region" description="Helical" evidence="1">
    <location>
        <begin position="245"/>
        <end position="264"/>
    </location>
</feature>
<feature type="transmembrane region" description="Helical" evidence="1">
    <location>
        <begin position="276"/>
        <end position="297"/>
    </location>
</feature>
<accession>A0ABN2KMG6</accession>
<evidence type="ECO:0000259" key="2">
    <source>
        <dbReference type="Pfam" id="PF01757"/>
    </source>
</evidence>
<protein>
    <recommendedName>
        <fullName evidence="2">Acyltransferase 3 domain-containing protein</fullName>
    </recommendedName>
</protein>
<dbReference type="EMBL" id="BAAALS010000016">
    <property type="protein sequence ID" value="GAA1760269.1"/>
    <property type="molecule type" value="Genomic_DNA"/>
</dbReference>
<keyword evidence="4" id="KW-1185">Reference proteome</keyword>
<sequence>MAVGRTVADVRRALRRPVTPVAAPARSVGVDAVRVLGLLAVVAGHVYDREVRLLLYPWHVPVFFVISGYLWSPGRTLAAETQRRVRSLVLPYLTWLAVIATMLIAWHLAVGRSPAWLPPALAWGGARLGQPFSAFWFVTALLVACLLYRLAERVPWRWRGLAVGAALSAAYAVGPALKNVPLSAGVAVACVAFVFAGDALRRYRARIAAPLLVGGLLVAGGALVFTTGLSSSLNLKGAGFGTPYLGFAGAAAISAGLVLLGEALAAHLPGPVRDAIVQLASVGLVVVLTHSAVLWALREYDVPNLAFALATILPWLAGLLLARTRLAVLTVGSGPALVRLRRPARPL</sequence>
<dbReference type="InterPro" id="IPR002656">
    <property type="entry name" value="Acyl_transf_3_dom"/>
</dbReference>
<feature type="transmembrane region" description="Helical" evidence="1">
    <location>
        <begin position="180"/>
        <end position="200"/>
    </location>
</feature>
<feature type="transmembrane region" description="Helical" evidence="1">
    <location>
        <begin position="303"/>
        <end position="322"/>
    </location>
</feature>
<feature type="transmembrane region" description="Helical" evidence="1">
    <location>
        <begin position="130"/>
        <end position="151"/>
    </location>
</feature>
<feature type="transmembrane region" description="Helical" evidence="1">
    <location>
        <begin position="53"/>
        <end position="71"/>
    </location>
</feature>
<organism evidence="3 4">
    <name type="scientific">Luedemannella helvata</name>
    <dbReference type="NCBI Taxonomy" id="349315"/>
    <lineage>
        <taxon>Bacteria</taxon>
        <taxon>Bacillati</taxon>
        <taxon>Actinomycetota</taxon>
        <taxon>Actinomycetes</taxon>
        <taxon>Micromonosporales</taxon>
        <taxon>Micromonosporaceae</taxon>
        <taxon>Luedemannella</taxon>
    </lineage>
</organism>
<feature type="transmembrane region" description="Helical" evidence="1">
    <location>
        <begin position="21"/>
        <end position="47"/>
    </location>
</feature>
<dbReference type="Pfam" id="PF01757">
    <property type="entry name" value="Acyl_transf_3"/>
    <property type="match status" value="1"/>
</dbReference>
<keyword evidence="1" id="KW-0812">Transmembrane</keyword>
<gene>
    <name evidence="3" type="ORF">GCM10009681_34350</name>
</gene>
<dbReference type="PANTHER" id="PTHR37312">
    <property type="entry name" value="MEMBRANE-BOUND ACYLTRANSFERASE YKRP-RELATED"/>
    <property type="match status" value="1"/>
</dbReference>
<keyword evidence="1" id="KW-0472">Membrane</keyword>
<evidence type="ECO:0000256" key="1">
    <source>
        <dbReference type="SAM" id="Phobius"/>
    </source>
</evidence>
<proteinExistence type="predicted"/>
<reference evidence="3 4" key="1">
    <citation type="journal article" date="2019" name="Int. J. Syst. Evol. Microbiol.">
        <title>The Global Catalogue of Microorganisms (GCM) 10K type strain sequencing project: providing services to taxonomists for standard genome sequencing and annotation.</title>
        <authorList>
            <consortium name="The Broad Institute Genomics Platform"/>
            <consortium name="The Broad Institute Genome Sequencing Center for Infectious Disease"/>
            <person name="Wu L."/>
            <person name="Ma J."/>
        </authorList>
    </citation>
    <scope>NUCLEOTIDE SEQUENCE [LARGE SCALE GENOMIC DNA]</scope>
    <source>
        <strain evidence="3 4">JCM 13249</strain>
    </source>
</reference>
<dbReference type="PANTHER" id="PTHR37312:SF1">
    <property type="entry name" value="MEMBRANE-BOUND ACYLTRANSFERASE YKRP-RELATED"/>
    <property type="match status" value="1"/>
</dbReference>
<feature type="domain" description="Acyltransferase 3" evidence="2">
    <location>
        <begin position="29"/>
        <end position="321"/>
    </location>
</feature>
<dbReference type="InterPro" id="IPR052734">
    <property type="entry name" value="Nod_factor_acetyltransferase"/>
</dbReference>
<keyword evidence="1" id="KW-1133">Transmembrane helix</keyword>
<name>A0ABN2KMG6_9ACTN</name>
<feature type="transmembrane region" description="Helical" evidence="1">
    <location>
        <begin position="158"/>
        <end position="174"/>
    </location>
</feature>
<dbReference type="RefSeq" id="WP_344082742.1">
    <property type="nucleotide sequence ID" value="NZ_BAAALS010000016.1"/>
</dbReference>
<comment type="caution">
    <text evidence="3">The sequence shown here is derived from an EMBL/GenBank/DDBJ whole genome shotgun (WGS) entry which is preliminary data.</text>
</comment>
<feature type="transmembrane region" description="Helical" evidence="1">
    <location>
        <begin position="207"/>
        <end position="225"/>
    </location>
</feature>
<evidence type="ECO:0000313" key="4">
    <source>
        <dbReference type="Proteomes" id="UP001500655"/>
    </source>
</evidence>
<evidence type="ECO:0000313" key="3">
    <source>
        <dbReference type="EMBL" id="GAA1760269.1"/>
    </source>
</evidence>